<dbReference type="InterPro" id="IPR017900">
    <property type="entry name" value="4Fe4S_Fe_S_CS"/>
</dbReference>
<dbReference type="SUPFAM" id="SSF56176">
    <property type="entry name" value="FAD-binding/transporter-associated domain-like"/>
    <property type="match status" value="1"/>
</dbReference>
<evidence type="ECO:0000259" key="9">
    <source>
        <dbReference type="PROSITE" id="PS51379"/>
    </source>
</evidence>
<dbReference type="InterPro" id="IPR016167">
    <property type="entry name" value="FAD-bd_PCMH_sub1"/>
</dbReference>
<dbReference type="SUPFAM" id="SSF55103">
    <property type="entry name" value="FAD-linked oxidases, C-terminal domain"/>
    <property type="match status" value="1"/>
</dbReference>
<dbReference type="RefSeq" id="WP_179757361.1">
    <property type="nucleotide sequence ID" value="NZ_BAAAGN010000024.1"/>
</dbReference>
<dbReference type="Gene3D" id="3.30.70.2190">
    <property type="match status" value="1"/>
</dbReference>
<evidence type="ECO:0000256" key="4">
    <source>
        <dbReference type="ARBA" id="ARBA00022827"/>
    </source>
</evidence>
<dbReference type="AlphaFoldDB" id="A0A7Y9DRH8"/>
<keyword evidence="4" id="KW-0274">FAD</keyword>
<dbReference type="InterPro" id="IPR004017">
    <property type="entry name" value="Cys_rich_dom"/>
</dbReference>
<evidence type="ECO:0000256" key="5">
    <source>
        <dbReference type="ARBA" id="ARBA00023002"/>
    </source>
</evidence>
<dbReference type="InterPro" id="IPR017896">
    <property type="entry name" value="4Fe4S_Fe-S-bd"/>
</dbReference>
<dbReference type="Pfam" id="PF01565">
    <property type="entry name" value="FAD_binding_4"/>
    <property type="match status" value="1"/>
</dbReference>
<dbReference type="GO" id="GO:0071949">
    <property type="term" value="F:FAD binding"/>
    <property type="evidence" value="ECO:0007669"/>
    <property type="project" value="InterPro"/>
</dbReference>
<dbReference type="Pfam" id="PF13183">
    <property type="entry name" value="Fer4_8"/>
    <property type="match status" value="1"/>
</dbReference>
<dbReference type="InterPro" id="IPR016169">
    <property type="entry name" value="FAD-bd_PCMH_sub2"/>
</dbReference>
<dbReference type="EMBL" id="JACCBB010000002">
    <property type="protein sequence ID" value="NYD25156.1"/>
    <property type="molecule type" value="Genomic_DNA"/>
</dbReference>
<dbReference type="GO" id="GO:1903457">
    <property type="term" value="P:lactate catabolic process"/>
    <property type="evidence" value="ECO:0007669"/>
    <property type="project" value="TreeGrafter"/>
</dbReference>
<dbReference type="GO" id="GO:0046872">
    <property type="term" value="F:metal ion binding"/>
    <property type="evidence" value="ECO:0007669"/>
    <property type="project" value="UniProtKB-KW"/>
</dbReference>
<dbReference type="Pfam" id="PF02913">
    <property type="entry name" value="FAD-oxidase_C"/>
    <property type="match status" value="1"/>
</dbReference>
<evidence type="ECO:0000313" key="11">
    <source>
        <dbReference type="EMBL" id="NYD25156.1"/>
    </source>
</evidence>
<keyword evidence="12" id="KW-1185">Reference proteome</keyword>
<dbReference type="InterPro" id="IPR036318">
    <property type="entry name" value="FAD-bd_PCMH-like_sf"/>
</dbReference>
<dbReference type="PANTHER" id="PTHR11748">
    <property type="entry name" value="D-LACTATE DEHYDROGENASE"/>
    <property type="match status" value="1"/>
</dbReference>
<dbReference type="PANTHER" id="PTHR11748:SF119">
    <property type="entry name" value="D-2-HYDROXYGLUTARATE DEHYDROGENASE"/>
    <property type="match status" value="1"/>
</dbReference>
<evidence type="ECO:0000313" key="12">
    <source>
        <dbReference type="Proteomes" id="UP000521922"/>
    </source>
</evidence>
<evidence type="ECO:0000256" key="2">
    <source>
        <dbReference type="ARBA" id="ARBA00022630"/>
    </source>
</evidence>
<feature type="domain" description="FAD-binding PCMH-type" evidence="10">
    <location>
        <begin position="42"/>
        <end position="274"/>
    </location>
</feature>
<evidence type="ECO:0000256" key="7">
    <source>
        <dbReference type="ARBA" id="ARBA00023014"/>
    </source>
</evidence>
<organism evidence="11 12">
    <name type="scientific">Kineococcus aurantiacus</name>
    <dbReference type="NCBI Taxonomy" id="37633"/>
    <lineage>
        <taxon>Bacteria</taxon>
        <taxon>Bacillati</taxon>
        <taxon>Actinomycetota</taxon>
        <taxon>Actinomycetes</taxon>
        <taxon>Kineosporiales</taxon>
        <taxon>Kineosporiaceae</taxon>
        <taxon>Kineococcus</taxon>
    </lineage>
</organism>
<keyword evidence="7" id="KW-0411">Iron-sulfur</keyword>
<dbReference type="Gene3D" id="3.30.43.10">
    <property type="entry name" value="Uridine Diphospho-n-acetylenolpyruvylglucosamine Reductase, domain 2"/>
    <property type="match status" value="1"/>
</dbReference>
<keyword evidence="5" id="KW-0560">Oxidoreductase</keyword>
<protein>
    <submittedName>
        <fullName evidence="11">FAD/FMN-containing dehydrogenase/Fe-S oxidoreductase</fullName>
    </submittedName>
</protein>
<gene>
    <name evidence="11" type="ORF">BJ968_004765</name>
</gene>
<dbReference type="InterPro" id="IPR009051">
    <property type="entry name" value="Helical_ferredxn"/>
</dbReference>
<dbReference type="InterPro" id="IPR006094">
    <property type="entry name" value="Oxid_FAD_bind_N"/>
</dbReference>
<dbReference type="Proteomes" id="UP000521922">
    <property type="component" value="Unassembled WGS sequence"/>
</dbReference>
<dbReference type="GO" id="GO:0051536">
    <property type="term" value="F:iron-sulfur cluster binding"/>
    <property type="evidence" value="ECO:0007669"/>
    <property type="project" value="UniProtKB-KW"/>
</dbReference>
<keyword evidence="2" id="KW-0285">Flavoprotein</keyword>
<sequence>MPITTGTAADLGGLVEALRLRSIEVDDSSRRLWEYSYDASNYRVSPAAVAFPRTVEEVREVVRACADTGVPVVARGGGTSMAGNAVGEGVVLDLSRWMTTTDEVDAETQTVWVDAGVVLGELRNAVEQVSGGKSTFAPDPSSLSRATIGGSIGNDACGNHSVAYGRMTQHVLEVELVTADGAHLRAGRGTIRAVDPSDVTSVQRAAQLETDLRQLARDNLATIRQELQTIPRQVSGYHLGELLPENGFHLARALAGSEGTCAVLVRARVALVPRPRTTALLCLGYEDTVESARDVMSILATSPTAIEGLDSSIVEIMRHRRGADSVDSLPRGNAYLMVEFSADTIAVAAAECERLLEVLRRDGRVLDHTIVTAPQERAKLWRVREDGAGLSSRRVDGVQTWPGWEDSAVAPERLADYLAALLTLVSEHGYTAFTYGHFGAGCVHMRLDFDLRSQAGRATFEQFTQRAAALVVAHGGSLSGEHGDGRARSQLLDIMYSPEVIDLFGEFKRLWDPQGTLNPGIIVDPVSFSADLALHGLPEADHPRGAGSSGQLGGKIVEVGSELPVRGELSAAAFAGSSHACIGVGRCRATSGGFMCPSYRATKDEKDSTRGRARVLQELTRTQGSNLGGWSTPQVREALDLCLSCKACSSDCPTGVDIAEAKSQLIDEHYRGRLRPFTHYTIGWLPRWLPLLTQIAPLANVGARVPLARRLGERLGISSRRRLPAFVPARVRRRHLREADFNDHAEVLVFADSFTRAFRPEVIPAAARVLEETGASVGCTPEACCGLTWISTGQRDGARRRLRRLVERFDDGTDRPIVVLEPSCAATIRDEAPKLVGGEAAQRVAARVRSFATAVDEALARGWRPSATPPQRAVLQVHCHEHAVFGSEAQRRVLATWGVADVTTSSSCCGVAGNFGFEAEHFDTSMQVAAHSIAPALSSAAEAPVLTDGFSCAMQVSQIDALRGSSHLASMLDPAPSPDAEASPATQRPRPTAEGPDREH</sequence>
<evidence type="ECO:0000256" key="8">
    <source>
        <dbReference type="SAM" id="MobiDB-lite"/>
    </source>
</evidence>
<proteinExistence type="predicted"/>
<comment type="caution">
    <text evidence="11">The sequence shown here is derived from an EMBL/GenBank/DDBJ whole genome shotgun (WGS) entry which is preliminary data.</text>
</comment>
<dbReference type="Gene3D" id="3.30.465.10">
    <property type="match status" value="1"/>
</dbReference>
<keyword evidence="6" id="KW-0408">Iron</keyword>
<dbReference type="GO" id="GO:0008720">
    <property type="term" value="F:D-lactate dehydrogenase (NAD+) activity"/>
    <property type="evidence" value="ECO:0007669"/>
    <property type="project" value="TreeGrafter"/>
</dbReference>
<feature type="domain" description="4Fe-4S ferredoxin-type" evidence="9">
    <location>
        <begin position="631"/>
        <end position="662"/>
    </location>
</feature>
<dbReference type="InterPro" id="IPR004113">
    <property type="entry name" value="FAD-bd_oxidored_4_C"/>
</dbReference>
<accession>A0A7Y9DRH8</accession>
<keyword evidence="3" id="KW-0479">Metal-binding</keyword>
<dbReference type="Gene3D" id="3.30.70.2740">
    <property type="match status" value="1"/>
</dbReference>
<comment type="cofactor">
    <cofactor evidence="1">
        <name>FAD</name>
        <dbReference type="ChEBI" id="CHEBI:57692"/>
    </cofactor>
</comment>
<dbReference type="PROSITE" id="PS51387">
    <property type="entry name" value="FAD_PCMH"/>
    <property type="match status" value="1"/>
</dbReference>
<dbReference type="InterPro" id="IPR016164">
    <property type="entry name" value="FAD-linked_Oxase-like_C"/>
</dbReference>
<dbReference type="PROSITE" id="PS51379">
    <property type="entry name" value="4FE4S_FER_2"/>
    <property type="match status" value="1"/>
</dbReference>
<feature type="region of interest" description="Disordered" evidence="8">
    <location>
        <begin position="968"/>
        <end position="1000"/>
    </location>
</feature>
<evidence type="ECO:0000256" key="1">
    <source>
        <dbReference type="ARBA" id="ARBA00001974"/>
    </source>
</evidence>
<dbReference type="Pfam" id="PF02754">
    <property type="entry name" value="CCG"/>
    <property type="match status" value="1"/>
</dbReference>
<dbReference type="InterPro" id="IPR016166">
    <property type="entry name" value="FAD-bd_PCMH"/>
</dbReference>
<name>A0A7Y9DRH8_9ACTN</name>
<evidence type="ECO:0000256" key="3">
    <source>
        <dbReference type="ARBA" id="ARBA00022723"/>
    </source>
</evidence>
<dbReference type="SUPFAM" id="SSF46548">
    <property type="entry name" value="alpha-helical ferredoxin"/>
    <property type="match status" value="1"/>
</dbReference>
<evidence type="ECO:0000259" key="10">
    <source>
        <dbReference type="PROSITE" id="PS51387"/>
    </source>
</evidence>
<dbReference type="PROSITE" id="PS00198">
    <property type="entry name" value="4FE4S_FER_1"/>
    <property type="match status" value="1"/>
</dbReference>
<dbReference type="Gene3D" id="1.10.1060.10">
    <property type="entry name" value="Alpha-helical ferredoxin"/>
    <property type="match status" value="1"/>
</dbReference>
<dbReference type="GO" id="GO:0004458">
    <property type="term" value="F:D-lactate dehydrogenase (cytochrome) activity"/>
    <property type="evidence" value="ECO:0007669"/>
    <property type="project" value="TreeGrafter"/>
</dbReference>
<reference evidence="11 12" key="1">
    <citation type="submission" date="2020-07" db="EMBL/GenBank/DDBJ databases">
        <title>Sequencing the genomes of 1000 actinobacteria strains.</title>
        <authorList>
            <person name="Klenk H.-P."/>
        </authorList>
    </citation>
    <scope>NUCLEOTIDE SEQUENCE [LARGE SCALE GENOMIC DNA]</scope>
    <source>
        <strain evidence="11 12">DSM 7487</strain>
    </source>
</reference>
<evidence type="ECO:0000256" key="6">
    <source>
        <dbReference type="ARBA" id="ARBA00023004"/>
    </source>
</evidence>